<evidence type="ECO:0000259" key="1">
    <source>
        <dbReference type="Pfam" id="PF13843"/>
    </source>
</evidence>
<name>A0AAE0YG79_9GAST</name>
<evidence type="ECO:0000313" key="2">
    <source>
        <dbReference type="EMBL" id="KAK3744285.1"/>
    </source>
</evidence>
<dbReference type="PANTHER" id="PTHR46599:SF3">
    <property type="entry name" value="PIGGYBAC TRANSPOSABLE ELEMENT-DERIVED PROTEIN 4"/>
    <property type="match status" value="1"/>
</dbReference>
<dbReference type="Proteomes" id="UP001283361">
    <property type="component" value="Unassembled WGS sequence"/>
</dbReference>
<dbReference type="Pfam" id="PF13843">
    <property type="entry name" value="DDE_Tnp_1_7"/>
    <property type="match status" value="2"/>
</dbReference>
<feature type="domain" description="PiggyBac transposable element-derived protein" evidence="1">
    <location>
        <begin position="7"/>
        <end position="89"/>
    </location>
</feature>
<gene>
    <name evidence="2" type="ORF">RRG08_030371</name>
</gene>
<dbReference type="InterPro" id="IPR029526">
    <property type="entry name" value="PGBD"/>
</dbReference>
<sequence>MTVAGMKAWLCAIVRIGLDSKDSDYMDCWSKDDSFRKQGLANLMEKNRYETINQYFHRNDSYKAVPHYHPEHDPIFKVCLIIENFCQQFVDAIDRETNHIQRMEVMRGDGTESDDDSIVQAPTVDLNAPAQWIADPNGFVPQEQLQCTHNIASQAGNPDRLAKLRPMNTHFNEVFNNNYTPYLDVSIDESMVTFKSCLAFHQYMPGKPIKWGVKVWALYESTTGYMSCFQVYTGREAGQEQRLAHGVVKDLMAPFHHTGMRVYMDNFYTGAPLLRDLSALGVEACGTVRSNRNFMPADLLPKKVQLQKHQYKTTQAGHLTFSVWLDTKDICVLSNFHDPAQTGTVSRRSGLQEQQQIVVPLALADYQSHMMGVDLTNNMIGY</sequence>
<proteinExistence type="predicted"/>
<dbReference type="AlphaFoldDB" id="A0AAE0YG79"/>
<feature type="domain" description="PiggyBac transposable element-derived protein" evidence="1">
    <location>
        <begin position="153"/>
        <end position="380"/>
    </location>
</feature>
<dbReference type="PANTHER" id="PTHR46599">
    <property type="entry name" value="PIGGYBAC TRANSPOSABLE ELEMENT-DERIVED PROTEIN 4"/>
    <property type="match status" value="1"/>
</dbReference>
<keyword evidence="3" id="KW-1185">Reference proteome</keyword>
<accession>A0AAE0YG79</accession>
<organism evidence="2 3">
    <name type="scientific">Elysia crispata</name>
    <name type="common">lettuce slug</name>
    <dbReference type="NCBI Taxonomy" id="231223"/>
    <lineage>
        <taxon>Eukaryota</taxon>
        <taxon>Metazoa</taxon>
        <taxon>Spiralia</taxon>
        <taxon>Lophotrochozoa</taxon>
        <taxon>Mollusca</taxon>
        <taxon>Gastropoda</taxon>
        <taxon>Heterobranchia</taxon>
        <taxon>Euthyneura</taxon>
        <taxon>Panpulmonata</taxon>
        <taxon>Sacoglossa</taxon>
        <taxon>Placobranchoidea</taxon>
        <taxon>Plakobranchidae</taxon>
        <taxon>Elysia</taxon>
    </lineage>
</organism>
<comment type="caution">
    <text evidence="2">The sequence shown here is derived from an EMBL/GenBank/DDBJ whole genome shotgun (WGS) entry which is preliminary data.</text>
</comment>
<protein>
    <recommendedName>
        <fullName evidence="1">PiggyBac transposable element-derived protein domain-containing protein</fullName>
    </recommendedName>
</protein>
<dbReference type="EMBL" id="JAWDGP010006267">
    <property type="protein sequence ID" value="KAK3744285.1"/>
    <property type="molecule type" value="Genomic_DNA"/>
</dbReference>
<reference evidence="2" key="1">
    <citation type="journal article" date="2023" name="G3 (Bethesda)">
        <title>A reference genome for the long-term kleptoplast-retaining sea slug Elysia crispata morphotype clarki.</title>
        <authorList>
            <person name="Eastman K.E."/>
            <person name="Pendleton A.L."/>
            <person name="Shaikh M.A."/>
            <person name="Suttiyut T."/>
            <person name="Ogas R."/>
            <person name="Tomko P."/>
            <person name="Gavelis G."/>
            <person name="Widhalm J.R."/>
            <person name="Wisecaver J.H."/>
        </authorList>
    </citation>
    <scope>NUCLEOTIDE SEQUENCE</scope>
    <source>
        <strain evidence="2">ECLA1</strain>
    </source>
</reference>
<evidence type="ECO:0000313" key="3">
    <source>
        <dbReference type="Proteomes" id="UP001283361"/>
    </source>
</evidence>